<gene>
    <name evidence="2" type="ORF">CXG47_12720</name>
</gene>
<comment type="caution">
    <text evidence="2">The sequence shown here is derived from an EMBL/GenBank/DDBJ whole genome shotgun (WGS) entry which is preliminary data.</text>
</comment>
<evidence type="ECO:0000259" key="1">
    <source>
        <dbReference type="Pfam" id="PF04233"/>
    </source>
</evidence>
<accession>A0ABX4U0V2</accession>
<evidence type="ECO:0000313" key="2">
    <source>
        <dbReference type="EMBL" id="PLV14253.1"/>
    </source>
</evidence>
<protein>
    <submittedName>
        <fullName evidence="2">Phage head morphogenesis protein</fullName>
    </submittedName>
</protein>
<evidence type="ECO:0000313" key="3">
    <source>
        <dbReference type="Proteomes" id="UP000234744"/>
    </source>
</evidence>
<dbReference type="InterPro" id="IPR006528">
    <property type="entry name" value="Phage_head_morphogenesis_dom"/>
</dbReference>
<dbReference type="RefSeq" id="WP_102083737.1">
    <property type="nucleotide sequence ID" value="NZ_PJCJ01000006.1"/>
</dbReference>
<feature type="domain" description="Phage head morphogenesis" evidence="1">
    <location>
        <begin position="154"/>
        <end position="266"/>
    </location>
</feature>
<dbReference type="Proteomes" id="UP000234744">
    <property type="component" value="Unassembled WGS sequence"/>
</dbReference>
<organism evidence="2 3">
    <name type="scientific">Pseudomonas plecoglossicida</name>
    <dbReference type="NCBI Taxonomy" id="70775"/>
    <lineage>
        <taxon>Bacteria</taxon>
        <taxon>Pseudomonadati</taxon>
        <taxon>Pseudomonadota</taxon>
        <taxon>Gammaproteobacteria</taxon>
        <taxon>Pseudomonadales</taxon>
        <taxon>Pseudomonadaceae</taxon>
        <taxon>Pseudomonas</taxon>
    </lineage>
</organism>
<dbReference type="NCBIfam" id="TIGR01641">
    <property type="entry name" value="phageSPP1_gp7"/>
    <property type="match status" value="1"/>
</dbReference>
<name>A0ABX4U0V2_PSEDL</name>
<reference evidence="2 3" key="1">
    <citation type="submission" date="2017-12" db="EMBL/GenBank/DDBJ databases">
        <title>Detection of the carbapenemase gene blaVIM-5 in members of the Pseudomonas putida group isolated from polluted Nigerian wetlands.</title>
        <authorList>
            <person name="Adelowo O."/>
            <person name="Vollmers J."/>
            <person name="Maeusezahl I."/>
            <person name="Kaster A.-K."/>
            <person name="Mueller J.A."/>
        </authorList>
    </citation>
    <scope>NUCLEOTIDE SEQUENCE [LARGE SCALE GENOMIC DNA]</scope>
    <source>
        <strain evidence="2 3">MR69</strain>
    </source>
</reference>
<dbReference type="InterPro" id="IPR017029">
    <property type="entry name" value="Phage_head_put"/>
</dbReference>
<dbReference type="Pfam" id="PF04233">
    <property type="entry name" value="Phage_Mu_F"/>
    <property type="match status" value="1"/>
</dbReference>
<dbReference type="EMBL" id="PJCJ01000006">
    <property type="protein sequence ID" value="PLV14253.1"/>
    <property type="molecule type" value="Genomic_DNA"/>
</dbReference>
<dbReference type="PIRSF" id="PIRSF034565">
    <property type="entry name" value="UCP034565"/>
    <property type="match status" value="1"/>
</dbReference>
<sequence>MAMRPEQTADGKLLEQVSRHSVLLERLKAGEVKKFETYLRRADSHVRDQLTRKELTTYGRSRLEEFLGRVGGKLLEIYQAFSDRMQSDLVDIAQYEAAFEGRSLAKALLIDAAIPADSLLRAAINTQPLQVAGVDGGKLLRPFLSGWTRIEADRVTNAIRMGVVQGQTNAEITQAVRGTAAQNFTDGVLAVTNRSARAVVQTAVQHVATTARMETLKANSEVVPGYRIVATLDRKTSVQCRSMDGREFEMGKGPVPPFHIHCRTTITPITRLSALFGQGATRAAVGADGGGQVSASLGYYQWLKTQPAAFQDAALGPVRGKLFRDGGLTAERFAALQLDKNFKPLTLDELKELEPLAFLKAGLVT</sequence>
<proteinExistence type="predicted"/>
<keyword evidence="3" id="KW-1185">Reference proteome</keyword>